<feature type="transmembrane region" description="Helical" evidence="1">
    <location>
        <begin position="7"/>
        <end position="25"/>
    </location>
</feature>
<accession>A0A8J5RLH9</accession>
<organism evidence="2 3">
    <name type="scientific">Zizania palustris</name>
    <name type="common">Northern wild rice</name>
    <dbReference type="NCBI Taxonomy" id="103762"/>
    <lineage>
        <taxon>Eukaryota</taxon>
        <taxon>Viridiplantae</taxon>
        <taxon>Streptophyta</taxon>
        <taxon>Embryophyta</taxon>
        <taxon>Tracheophyta</taxon>
        <taxon>Spermatophyta</taxon>
        <taxon>Magnoliopsida</taxon>
        <taxon>Liliopsida</taxon>
        <taxon>Poales</taxon>
        <taxon>Poaceae</taxon>
        <taxon>BOP clade</taxon>
        <taxon>Oryzoideae</taxon>
        <taxon>Oryzeae</taxon>
        <taxon>Zizaniinae</taxon>
        <taxon>Zizania</taxon>
    </lineage>
</organism>
<keyword evidence="1" id="KW-0812">Transmembrane</keyword>
<gene>
    <name evidence="2" type="ORF">GUJ93_ZPchr0008g12086</name>
</gene>
<dbReference type="Proteomes" id="UP000729402">
    <property type="component" value="Unassembled WGS sequence"/>
</dbReference>
<dbReference type="EMBL" id="JAAALK010000290">
    <property type="protein sequence ID" value="KAG8048278.1"/>
    <property type="molecule type" value="Genomic_DNA"/>
</dbReference>
<evidence type="ECO:0000313" key="2">
    <source>
        <dbReference type="EMBL" id="KAG8048278.1"/>
    </source>
</evidence>
<protein>
    <submittedName>
        <fullName evidence="2">Uncharacterized protein</fullName>
    </submittedName>
</protein>
<feature type="transmembrane region" description="Helical" evidence="1">
    <location>
        <begin position="63"/>
        <end position="84"/>
    </location>
</feature>
<feature type="transmembrane region" description="Helical" evidence="1">
    <location>
        <begin position="37"/>
        <end position="56"/>
    </location>
</feature>
<comment type="caution">
    <text evidence="2">The sequence shown here is derived from an EMBL/GenBank/DDBJ whole genome shotgun (WGS) entry which is preliminary data.</text>
</comment>
<evidence type="ECO:0000256" key="1">
    <source>
        <dbReference type="SAM" id="Phobius"/>
    </source>
</evidence>
<sequence length="105" mass="11881">MCPSYCRISAMCLAVFVIILLQSSWYDGLYVIKSNAWKWFVCDVYSCLFFGFNSSLNYELQPLLAYCCWFVAYCWFVCDVYSLLTAATLAGLLLAAGQPTEQGNC</sequence>
<keyword evidence="1" id="KW-1133">Transmembrane helix</keyword>
<proteinExistence type="predicted"/>
<evidence type="ECO:0000313" key="3">
    <source>
        <dbReference type="Proteomes" id="UP000729402"/>
    </source>
</evidence>
<name>A0A8J5RLH9_ZIZPA</name>
<keyword evidence="3" id="KW-1185">Reference proteome</keyword>
<reference evidence="2" key="2">
    <citation type="submission" date="2021-02" db="EMBL/GenBank/DDBJ databases">
        <authorList>
            <person name="Kimball J.A."/>
            <person name="Haas M.W."/>
            <person name="Macchietto M."/>
            <person name="Kono T."/>
            <person name="Duquette J."/>
            <person name="Shao M."/>
        </authorList>
    </citation>
    <scope>NUCLEOTIDE SEQUENCE</scope>
    <source>
        <tissue evidence="2">Fresh leaf tissue</tissue>
    </source>
</reference>
<keyword evidence="1" id="KW-0472">Membrane</keyword>
<reference evidence="2" key="1">
    <citation type="journal article" date="2021" name="bioRxiv">
        <title>Whole Genome Assembly and Annotation of Northern Wild Rice, Zizania palustris L., Supports a Whole Genome Duplication in the Zizania Genus.</title>
        <authorList>
            <person name="Haas M."/>
            <person name="Kono T."/>
            <person name="Macchietto M."/>
            <person name="Millas R."/>
            <person name="McGilp L."/>
            <person name="Shao M."/>
            <person name="Duquette J."/>
            <person name="Hirsch C.N."/>
            <person name="Kimball J."/>
        </authorList>
    </citation>
    <scope>NUCLEOTIDE SEQUENCE</scope>
    <source>
        <tissue evidence="2">Fresh leaf tissue</tissue>
    </source>
</reference>
<dbReference type="AlphaFoldDB" id="A0A8J5RLH9"/>